<keyword evidence="3" id="KW-0238">DNA-binding</keyword>
<dbReference type="InterPro" id="IPR047952">
    <property type="entry name" value="Transpos_IS4"/>
</dbReference>
<evidence type="ECO:0000256" key="2">
    <source>
        <dbReference type="ARBA" id="ARBA00022578"/>
    </source>
</evidence>
<dbReference type="EMBL" id="WSRP01000100">
    <property type="protein sequence ID" value="MVX58032.1"/>
    <property type="molecule type" value="Genomic_DNA"/>
</dbReference>
<dbReference type="Proteomes" id="UP000472580">
    <property type="component" value="Unassembled WGS sequence"/>
</dbReference>
<dbReference type="GO" id="GO:0004803">
    <property type="term" value="F:transposase activity"/>
    <property type="evidence" value="ECO:0007669"/>
    <property type="project" value="InterPro"/>
</dbReference>
<dbReference type="AlphaFoldDB" id="A0A6L6YLY8"/>
<dbReference type="RefSeq" id="WP_160336438.1">
    <property type="nucleotide sequence ID" value="NZ_WSRP01000100.1"/>
</dbReference>
<proteinExistence type="inferred from homology"/>
<organism evidence="7 8">
    <name type="scientific">Parasutterella muris</name>
    <dbReference type="NCBI Taxonomy" id="2565572"/>
    <lineage>
        <taxon>Bacteria</taxon>
        <taxon>Pseudomonadati</taxon>
        <taxon>Pseudomonadota</taxon>
        <taxon>Betaproteobacteria</taxon>
        <taxon>Burkholderiales</taxon>
        <taxon>Sutterellaceae</taxon>
        <taxon>Parasutterella</taxon>
    </lineage>
</organism>
<comment type="caution">
    <text evidence="7">The sequence shown here is derived from an EMBL/GenBank/DDBJ whole genome shotgun (WGS) entry which is preliminary data.</text>
</comment>
<dbReference type="NCBIfam" id="NF033592">
    <property type="entry name" value="transpos_IS4_1"/>
    <property type="match status" value="1"/>
</dbReference>
<keyword evidence="2" id="KW-0815">Transposition</keyword>
<gene>
    <name evidence="7" type="ORF">E5987_12710</name>
</gene>
<dbReference type="Pfam" id="PF01609">
    <property type="entry name" value="DDE_Tnp_1"/>
    <property type="match status" value="1"/>
</dbReference>
<protein>
    <submittedName>
        <fullName evidence="7">IS4 family transposase</fullName>
    </submittedName>
</protein>
<keyword evidence="4" id="KW-0233">DNA recombination</keyword>
<feature type="domain" description="DUF4372" evidence="6">
    <location>
        <begin position="1"/>
        <end position="42"/>
    </location>
</feature>
<evidence type="ECO:0000256" key="4">
    <source>
        <dbReference type="ARBA" id="ARBA00023172"/>
    </source>
</evidence>
<dbReference type="InterPro" id="IPR002559">
    <property type="entry name" value="Transposase_11"/>
</dbReference>
<feature type="domain" description="Transposase IS4-like" evidence="5">
    <location>
        <begin position="86"/>
        <end position="188"/>
    </location>
</feature>
<dbReference type="OrthoDB" id="9796012at2"/>
<dbReference type="GO" id="GO:0003677">
    <property type="term" value="F:DNA binding"/>
    <property type="evidence" value="ECO:0007669"/>
    <property type="project" value="UniProtKB-KW"/>
</dbReference>
<dbReference type="SUPFAM" id="SSF53098">
    <property type="entry name" value="Ribonuclease H-like"/>
    <property type="match status" value="1"/>
</dbReference>
<comment type="similarity">
    <text evidence="1">Belongs to the transposase 11 family.</text>
</comment>
<evidence type="ECO:0000259" key="5">
    <source>
        <dbReference type="Pfam" id="PF01609"/>
    </source>
</evidence>
<evidence type="ECO:0000313" key="8">
    <source>
        <dbReference type="Proteomes" id="UP000472580"/>
    </source>
</evidence>
<evidence type="ECO:0000256" key="1">
    <source>
        <dbReference type="ARBA" id="ARBA00010075"/>
    </source>
</evidence>
<accession>A0A6L6YLY8</accession>
<dbReference type="Pfam" id="PF14294">
    <property type="entry name" value="DUF4372"/>
    <property type="match status" value="1"/>
</dbReference>
<evidence type="ECO:0000313" key="7">
    <source>
        <dbReference type="EMBL" id="MVX58032.1"/>
    </source>
</evidence>
<name>A0A6L6YLY8_9BURK</name>
<sequence>KGLTTWGQFIAMLFCQLTGAGSLREISYGLYSSLGKLSHIGAAAVCRSTLSYANSKRPYKLYKEFYYVLLEKFRHEIQGRLGNKFTKPVFSLDSTTISLCLRLFEWAQHRRRKGGIKFHTLLNNDTSLPEVIVETTAKTSDIKGAKGILENIPPGSIVVMDRGYNDYTLFKRLTDKGVVFVTRLKDNA</sequence>
<dbReference type="InterPro" id="IPR012337">
    <property type="entry name" value="RNaseH-like_sf"/>
</dbReference>
<keyword evidence="8" id="KW-1185">Reference proteome</keyword>
<dbReference type="PANTHER" id="PTHR33258">
    <property type="entry name" value="TRANSPOSASE INSL FOR INSERTION SEQUENCE ELEMENT IS186A-RELATED"/>
    <property type="match status" value="1"/>
</dbReference>
<reference evidence="7 8" key="1">
    <citation type="submission" date="2019-12" db="EMBL/GenBank/DDBJ databases">
        <title>Microbes associate with the intestines of laboratory mice.</title>
        <authorList>
            <person name="Navarre W."/>
            <person name="Wong E."/>
        </authorList>
    </citation>
    <scope>NUCLEOTIDE SEQUENCE [LARGE SCALE GENOMIC DNA]</scope>
    <source>
        <strain evidence="7 8">NM82_D38</strain>
    </source>
</reference>
<feature type="non-terminal residue" evidence="7">
    <location>
        <position position="1"/>
    </location>
</feature>
<dbReference type="GO" id="GO:0006313">
    <property type="term" value="P:DNA transposition"/>
    <property type="evidence" value="ECO:0007669"/>
    <property type="project" value="InterPro"/>
</dbReference>
<dbReference type="InterPro" id="IPR025399">
    <property type="entry name" value="DUF4372"/>
</dbReference>
<evidence type="ECO:0000256" key="3">
    <source>
        <dbReference type="ARBA" id="ARBA00023125"/>
    </source>
</evidence>
<evidence type="ECO:0000259" key="6">
    <source>
        <dbReference type="Pfam" id="PF14294"/>
    </source>
</evidence>
<dbReference type="PANTHER" id="PTHR33258:SF1">
    <property type="entry name" value="TRANSPOSASE INSL FOR INSERTION SEQUENCE ELEMENT IS186A-RELATED"/>
    <property type="match status" value="1"/>
</dbReference>